<dbReference type="RefSeq" id="WP_163915128.1">
    <property type="nucleotide sequence ID" value="NZ_JAAGWD010000004.1"/>
</dbReference>
<evidence type="ECO:0000313" key="18">
    <source>
        <dbReference type="EMBL" id="NEM98243.1"/>
    </source>
</evidence>
<evidence type="ECO:0000256" key="12">
    <source>
        <dbReference type="ARBA" id="ARBA00022801"/>
    </source>
</evidence>
<dbReference type="PANTHER" id="PTHR10954:SF18">
    <property type="entry name" value="RIBONUCLEASE HII"/>
    <property type="match status" value="1"/>
</dbReference>
<dbReference type="PANTHER" id="PTHR10954">
    <property type="entry name" value="RIBONUCLEASE H2 SUBUNIT A"/>
    <property type="match status" value="1"/>
</dbReference>
<comment type="function">
    <text evidence="3 14 16">Endonuclease that specifically degrades the RNA of RNA-DNA hybrids.</text>
</comment>
<feature type="binding site" evidence="14 15">
    <location>
        <position position="16"/>
    </location>
    <ligand>
        <name>a divalent metal cation</name>
        <dbReference type="ChEBI" id="CHEBI:60240"/>
    </ligand>
</feature>
<keyword evidence="9 14" id="KW-0540">Nuclease</keyword>
<feature type="domain" description="RNase H type-2" evidence="17">
    <location>
        <begin position="10"/>
        <end position="200"/>
    </location>
</feature>
<comment type="similarity">
    <text evidence="5 14 16">Belongs to the RNase HII family.</text>
</comment>
<proteinExistence type="inferred from homology"/>
<name>A0A6B3LQX4_9BACT</name>
<dbReference type="CDD" id="cd07182">
    <property type="entry name" value="RNase_HII_bacteria_HII_like"/>
    <property type="match status" value="1"/>
</dbReference>
<feature type="binding site" evidence="14 15">
    <location>
        <position position="17"/>
    </location>
    <ligand>
        <name>a divalent metal cation</name>
        <dbReference type="ChEBI" id="CHEBI:60240"/>
    </ligand>
</feature>
<dbReference type="Pfam" id="PF01351">
    <property type="entry name" value="RNase_HII"/>
    <property type="match status" value="1"/>
</dbReference>
<protein>
    <recommendedName>
        <fullName evidence="7 14">Ribonuclease HII</fullName>
        <shortName evidence="14">RNase HII</shortName>
        <ecNumber evidence="6 14">3.1.26.4</ecNumber>
    </recommendedName>
</protein>
<dbReference type="InterPro" id="IPR024567">
    <property type="entry name" value="RNase_HII/HIII_dom"/>
</dbReference>
<evidence type="ECO:0000256" key="4">
    <source>
        <dbReference type="ARBA" id="ARBA00004496"/>
    </source>
</evidence>
<sequence>MLLAGFSGKILEAGVDEAGRGCLAGPVVAAAVILPPDYKHKLLNDSKQLNKKQRELIREDVLRDAVTWAIGEATPAEIDEINILQATYLAMHRAVASLAETAEYLIVDGNRFKPYAGVPHTCIVKGDGKYLAIAAASVLAKTHRDDVMQQLAKTYDMFGWERNAGYPTPEHRQAIALHGATPYHRRSFTLLPNQLPIFEL</sequence>
<dbReference type="AlphaFoldDB" id="A0A6B3LQX4"/>
<evidence type="ECO:0000256" key="9">
    <source>
        <dbReference type="ARBA" id="ARBA00022722"/>
    </source>
</evidence>
<dbReference type="HAMAP" id="MF_00052_B">
    <property type="entry name" value="RNase_HII_B"/>
    <property type="match status" value="1"/>
</dbReference>
<dbReference type="InterPro" id="IPR012337">
    <property type="entry name" value="RNaseH-like_sf"/>
</dbReference>
<comment type="catalytic activity">
    <reaction evidence="1 14 15 16">
        <text>Endonucleolytic cleavage to 5'-phosphomonoester.</text>
        <dbReference type="EC" id="3.1.26.4"/>
    </reaction>
</comment>
<reference evidence="18 19" key="1">
    <citation type="submission" date="2020-02" db="EMBL/GenBank/DDBJ databases">
        <authorList>
            <person name="Kim M.K."/>
        </authorList>
    </citation>
    <scope>NUCLEOTIDE SEQUENCE [LARGE SCALE GENOMIC DNA]</scope>
    <source>
        <strain evidence="18 19">BT327</strain>
    </source>
</reference>
<dbReference type="PROSITE" id="PS51975">
    <property type="entry name" value="RNASE_H_2"/>
    <property type="match status" value="1"/>
</dbReference>
<organism evidence="18 19">
    <name type="scientific">Pontibacter burrus</name>
    <dbReference type="NCBI Taxonomy" id="2704466"/>
    <lineage>
        <taxon>Bacteria</taxon>
        <taxon>Pseudomonadati</taxon>
        <taxon>Bacteroidota</taxon>
        <taxon>Cytophagia</taxon>
        <taxon>Cytophagales</taxon>
        <taxon>Hymenobacteraceae</taxon>
        <taxon>Pontibacter</taxon>
    </lineage>
</organism>
<dbReference type="GO" id="GO:0005737">
    <property type="term" value="C:cytoplasm"/>
    <property type="evidence" value="ECO:0007669"/>
    <property type="project" value="UniProtKB-SubCell"/>
</dbReference>
<dbReference type="Gene3D" id="3.30.420.10">
    <property type="entry name" value="Ribonuclease H-like superfamily/Ribonuclease H"/>
    <property type="match status" value="1"/>
</dbReference>
<evidence type="ECO:0000256" key="3">
    <source>
        <dbReference type="ARBA" id="ARBA00004065"/>
    </source>
</evidence>
<dbReference type="InterPro" id="IPR001352">
    <property type="entry name" value="RNase_HII/HIII"/>
</dbReference>
<evidence type="ECO:0000256" key="8">
    <source>
        <dbReference type="ARBA" id="ARBA00022490"/>
    </source>
</evidence>
<evidence type="ECO:0000256" key="11">
    <source>
        <dbReference type="ARBA" id="ARBA00022759"/>
    </source>
</evidence>
<keyword evidence="10 14" id="KW-0479">Metal-binding</keyword>
<dbReference type="SUPFAM" id="SSF53098">
    <property type="entry name" value="Ribonuclease H-like"/>
    <property type="match status" value="1"/>
</dbReference>
<keyword evidence="8 14" id="KW-0963">Cytoplasm</keyword>
<dbReference type="InterPro" id="IPR022898">
    <property type="entry name" value="RNase_HII"/>
</dbReference>
<accession>A0A6B3LQX4</accession>
<evidence type="ECO:0000256" key="16">
    <source>
        <dbReference type="RuleBase" id="RU003515"/>
    </source>
</evidence>
<dbReference type="EMBL" id="JAAGWD010000004">
    <property type="protein sequence ID" value="NEM98243.1"/>
    <property type="molecule type" value="Genomic_DNA"/>
</dbReference>
<evidence type="ECO:0000256" key="5">
    <source>
        <dbReference type="ARBA" id="ARBA00007383"/>
    </source>
</evidence>
<evidence type="ECO:0000256" key="15">
    <source>
        <dbReference type="PROSITE-ProRule" id="PRU01319"/>
    </source>
</evidence>
<comment type="subcellular location">
    <subcellularLocation>
        <location evidence="4 14">Cytoplasm</location>
    </subcellularLocation>
</comment>
<comment type="caution">
    <text evidence="18">The sequence shown here is derived from an EMBL/GenBank/DDBJ whole genome shotgun (WGS) entry which is preliminary data.</text>
</comment>
<dbReference type="GO" id="GO:0006298">
    <property type="term" value="P:mismatch repair"/>
    <property type="evidence" value="ECO:0007669"/>
    <property type="project" value="TreeGrafter"/>
</dbReference>
<comment type="cofactor">
    <cofactor evidence="2">
        <name>Mg(2+)</name>
        <dbReference type="ChEBI" id="CHEBI:18420"/>
    </cofactor>
</comment>
<evidence type="ECO:0000259" key="17">
    <source>
        <dbReference type="PROSITE" id="PS51975"/>
    </source>
</evidence>
<keyword evidence="12 14" id="KW-0378">Hydrolase</keyword>
<evidence type="ECO:0000256" key="10">
    <source>
        <dbReference type="ARBA" id="ARBA00022723"/>
    </source>
</evidence>
<evidence type="ECO:0000313" key="19">
    <source>
        <dbReference type="Proteomes" id="UP000474777"/>
    </source>
</evidence>
<keyword evidence="13 14" id="KW-0464">Manganese</keyword>
<dbReference type="GO" id="GO:0030145">
    <property type="term" value="F:manganese ion binding"/>
    <property type="evidence" value="ECO:0007669"/>
    <property type="project" value="UniProtKB-UniRule"/>
</dbReference>
<evidence type="ECO:0000256" key="2">
    <source>
        <dbReference type="ARBA" id="ARBA00001946"/>
    </source>
</evidence>
<evidence type="ECO:0000256" key="1">
    <source>
        <dbReference type="ARBA" id="ARBA00000077"/>
    </source>
</evidence>
<comment type="cofactor">
    <cofactor evidence="14 15">
        <name>Mn(2+)</name>
        <dbReference type="ChEBI" id="CHEBI:29035"/>
    </cofactor>
    <cofactor evidence="14 15">
        <name>Mg(2+)</name>
        <dbReference type="ChEBI" id="CHEBI:18420"/>
    </cofactor>
    <text evidence="14 15">Manganese or magnesium. Binds 1 divalent metal ion per monomer in the absence of substrate. May bind a second metal ion after substrate binding.</text>
</comment>
<evidence type="ECO:0000256" key="14">
    <source>
        <dbReference type="HAMAP-Rule" id="MF_00052"/>
    </source>
</evidence>
<dbReference type="NCBIfam" id="NF000595">
    <property type="entry name" value="PRK00015.1-3"/>
    <property type="match status" value="1"/>
</dbReference>
<dbReference type="GO" id="GO:0043137">
    <property type="term" value="P:DNA replication, removal of RNA primer"/>
    <property type="evidence" value="ECO:0007669"/>
    <property type="project" value="TreeGrafter"/>
</dbReference>
<evidence type="ECO:0000256" key="6">
    <source>
        <dbReference type="ARBA" id="ARBA00012180"/>
    </source>
</evidence>
<feature type="binding site" evidence="14 15">
    <location>
        <position position="108"/>
    </location>
    <ligand>
        <name>a divalent metal cation</name>
        <dbReference type="ChEBI" id="CHEBI:60240"/>
    </ligand>
</feature>
<dbReference type="GO" id="GO:0032299">
    <property type="term" value="C:ribonuclease H2 complex"/>
    <property type="evidence" value="ECO:0007669"/>
    <property type="project" value="TreeGrafter"/>
</dbReference>
<keyword evidence="19" id="KW-1185">Reference proteome</keyword>
<dbReference type="GO" id="GO:0004523">
    <property type="term" value="F:RNA-DNA hybrid ribonuclease activity"/>
    <property type="evidence" value="ECO:0007669"/>
    <property type="project" value="UniProtKB-UniRule"/>
</dbReference>
<dbReference type="GO" id="GO:0003723">
    <property type="term" value="F:RNA binding"/>
    <property type="evidence" value="ECO:0007669"/>
    <property type="project" value="UniProtKB-UniRule"/>
</dbReference>
<gene>
    <name evidence="14" type="primary">rnhB</name>
    <name evidence="18" type="ORF">GXP69_11100</name>
</gene>
<dbReference type="InterPro" id="IPR036397">
    <property type="entry name" value="RNaseH_sf"/>
</dbReference>
<dbReference type="Proteomes" id="UP000474777">
    <property type="component" value="Unassembled WGS sequence"/>
</dbReference>
<keyword evidence="11 14" id="KW-0255">Endonuclease</keyword>
<evidence type="ECO:0000256" key="13">
    <source>
        <dbReference type="ARBA" id="ARBA00023211"/>
    </source>
</evidence>
<dbReference type="EC" id="3.1.26.4" evidence="6 14"/>
<evidence type="ECO:0000256" key="7">
    <source>
        <dbReference type="ARBA" id="ARBA00019179"/>
    </source>
</evidence>